<dbReference type="Proteomes" id="UP000789508">
    <property type="component" value="Unassembled WGS sequence"/>
</dbReference>
<sequence length="88" mass="9105">IETALNIGASVIPGGSFVKKTLKKGVKYALKGAKFGVGATKDFLAGGNFDFDGLSADIGDLKNGLAGAKAQIENQSKELHGKIDKKLN</sequence>
<name>A0A9N9JGJ8_9GLOM</name>
<proteinExistence type="predicted"/>
<reference evidence="1" key="1">
    <citation type="submission" date="2021-06" db="EMBL/GenBank/DDBJ databases">
        <authorList>
            <person name="Kallberg Y."/>
            <person name="Tangrot J."/>
            <person name="Rosling A."/>
        </authorList>
    </citation>
    <scope>NUCLEOTIDE SEQUENCE</scope>
    <source>
        <strain evidence="1">FL130A</strain>
    </source>
</reference>
<keyword evidence="2" id="KW-1185">Reference proteome</keyword>
<evidence type="ECO:0000313" key="2">
    <source>
        <dbReference type="Proteomes" id="UP000789508"/>
    </source>
</evidence>
<organism evidence="1 2">
    <name type="scientific">Ambispora leptoticha</name>
    <dbReference type="NCBI Taxonomy" id="144679"/>
    <lineage>
        <taxon>Eukaryota</taxon>
        <taxon>Fungi</taxon>
        <taxon>Fungi incertae sedis</taxon>
        <taxon>Mucoromycota</taxon>
        <taxon>Glomeromycotina</taxon>
        <taxon>Glomeromycetes</taxon>
        <taxon>Archaeosporales</taxon>
        <taxon>Ambisporaceae</taxon>
        <taxon>Ambispora</taxon>
    </lineage>
</organism>
<feature type="non-terminal residue" evidence="1">
    <location>
        <position position="88"/>
    </location>
</feature>
<evidence type="ECO:0000313" key="1">
    <source>
        <dbReference type="EMBL" id="CAG8778181.1"/>
    </source>
</evidence>
<accession>A0A9N9JGJ8</accession>
<dbReference type="AlphaFoldDB" id="A0A9N9JGJ8"/>
<feature type="non-terminal residue" evidence="1">
    <location>
        <position position="1"/>
    </location>
</feature>
<comment type="caution">
    <text evidence="1">The sequence shown here is derived from an EMBL/GenBank/DDBJ whole genome shotgun (WGS) entry which is preliminary data.</text>
</comment>
<gene>
    <name evidence="1" type="ORF">ALEPTO_LOCUS14521</name>
</gene>
<protein>
    <submittedName>
        <fullName evidence="1">169_t:CDS:1</fullName>
    </submittedName>
</protein>
<dbReference type="EMBL" id="CAJVPS010057055">
    <property type="protein sequence ID" value="CAG8778181.1"/>
    <property type="molecule type" value="Genomic_DNA"/>
</dbReference>